<organism evidence="1 2">
    <name type="scientific">Lithohypha guttulata</name>
    <dbReference type="NCBI Taxonomy" id="1690604"/>
    <lineage>
        <taxon>Eukaryota</taxon>
        <taxon>Fungi</taxon>
        <taxon>Dikarya</taxon>
        <taxon>Ascomycota</taxon>
        <taxon>Pezizomycotina</taxon>
        <taxon>Eurotiomycetes</taxon>
        <taxon>Chaetothyriomycetidae</taxon>
        <taxon>Chaetothyriales</taxon>
        <taxon>Trichomeriaceae</taxon>
        <taxon>Lithohypha</taxon>
    </lineage>
</organism>
<name>A0ABR0JVR0_9EURO</name>
<dbReference type="EMBL" id="JAVRRG010000243">
    <property type="protein sequence ID" value="KAK5075823.1"/>
    <property type="molecule type" value="Genomic_DNA"/>
</dbReference>
<accession>A0ABR0JVR0</accession>
<dbReference type="Proteomes" id="UP001345013">
    <property type="component" value="Unassembled WGS sequence"/>
</dbReference>
<gene>
    <name evidence="1" type="ORF">LTR24_009857</name>
</gene>
<comment type="caution">
    <text evidence="1">The sequence shown here is derived from an EMBL/GenBank/DDBJ whole genome shotgun (WGS) entry which is preliminary data.</text>
</comment>
<proteinExistence type="predicted"/>
<evidence type="ECO:0000313" key="1">
    <source>
        <dbReference type="EMBL" id="KAK5075823.1"/>
    </source>
</evidence>
<protein>
    <submittedName>
        <fullName evidence="1">Uncharacterized protein</fullName>
    </submittedName>
</protein>
<evidence type="ECO:0000313" key="2">
    <source>
        <dbReference type="Proteomes" id="UP001345013"/>
    </source>
</evidence>
<sequence>MTKEQCADFLEFTSYGEIDLNENPCIFPQCGHIATVGTMDGMMSMADFYELADNKAIRLKDIDLELTQKVPACPTCRGSLRNINRYGRMVRQGLLAEATKKFIIWSNERYVPLAKEVQDLQERLSNSTAEAGKYFTGLKPLVLDLSGTSDKQIKHVQKSSQLPRYQQLVSVHGSIMKYMHSVAIEEQPFTRVWELVQHKRRLHGTSGNGFELGNGVMQTGQYMKALSLLLRCHLAIICDFLSQAKLSPQSKIDFAVNKAGAEDLSRLAQQGFQPAIEVEAYLYYGRYCAAEQVFLKRAVETLSVAGGSTVTIEAFRKRIDELRSKGLASIE</sequence>
<keyword evidence="2" id="KW-1185">Reference proteome</keyword>
<reference evidence="1 2" key="1">
    <citation type="submission" date="2023-08" db="EMBL/GenBank/DDBJ databases">
        <title>Black Yeasts Isolated from many extreme environments.</title>
        <authorList>
            <person name="Coleine C."/>
            <person name="Stajich J.E."/>
            <person name="Selbmann L."/>
        </authorList>
    </citation>
    <scope>NUCLEOTIDE SEQUENCE [LARGE SCALE GENOMIC DNA]</scope>
    <source>
        <strain evidence="1 2">CCFEE 5885</strain>
    </source>
</reference>